<name>A0ABN9SJ97_9DINO</name>
<evidence type="ECO:0000313" key="3">
    <source>
        <dbReference type="Proteomes" id="UP001189429"/>
    </source>
</evidence>
<keyword evidence="3" id="KW-1185">Reference proteome</keyword>
<gene>
    <name evidence="2" type="ORF">PCOR1329_LOCUS30076</name>
</gene>
<accession>A0ABN9SJ97</accession>
<feature type="compositionally biased region" description="Polar residues" evidence="1">
    <location>
        <begin position="1"/>
        <end position="26"/>
    </location>
</feature>
<protein>
    <submittedName>
        <fullName evidence="2">Uncharacterized protein</fullName>
    </submittedName>
</protein>
<feature type="region of interest" description="Disordered" evidence="1">
    <location>
        <begin position="1"/>
        <end position="64"/>
    </location>
</feature>
<comment type="caution">
    <text evidence="2">The sequence shown here is derived from an EMBL/GenBank/DDBJ whole genome shotgun (WGS) entry which is preliminary data.</text>
</comment>
<reference evidence="2" key="1">
    <citation type="submission" date="2023-10" db="EMBL/GenBank/DDBJ databases">
        <authorList>
            <person name="Chen Y."/>
            <person name="Shah S."/>
            <person name="Dougan E. K."/>
            <person name="Thang M."/>
            <person name="Chan C."/>
        </authorList>
    </citation>
    <scope>NUCLEOTIDE SEQUENCE [LARGE SCALE GENOMIC DNA]</scope>
</reference>
<proteinExistence type="predicted"/>
<dbReference type="EMBL" id="CAUYUJ010011465">
    <property type="protein sequence ID" value="CAK0831825.1"/>
    <property type="molecule type" value="Genomic_DNA"/>
</dbReference>
<organism evidence="2 3">
    <name type="scientific">Prorocentrum cordatum</name>
    <dbReference type="NCBI Taxonomy" id="2364126"/>
    <lineage>
        <taxon>Eukaryota</taxon>
        <taxon>Sar</taxon>
        <taxon>Alveolata</taxon>
        <taxon>Dinophyceae</taxon>
        <taxon>Prorocentrales</taxon>
        <taxon>Prorocentraceae</taxon>
        <taxon>Prorocentrum</taxon>
    </lineage>
</organism>
<dbReference type="Proteomes" id="UP001189429">
    <property type="component" value="Unassembled WGS sequence"/>
</dbReference>
<evidence type="ECO:0000256" key="1">
    <source>
        <dbReference type="SAM" id="MobiDB-lite"/>
    </source>
</evidence>
<evidence type="ECO:0000313" key="2">
    <source>
        <dbReference type="EMBL" id="CAK0831825.1"/>
    </source>
</evidence>
<sequence>MLADLQQQQHESTKAAANNETKQLKQQVDELRAKLSEGELPGTAITMPEQDLSGRSHGQEQWPAVHHSELETREAQPNLHADGGRAEAFDSGADDSEYGSTCLSDTASADYGTTVHIQHLLIETPECERHRLLNRVADIFVTSSAPVVYNAATASKVSAQMVTAFFETWHPTIKADPASGSICPKLLHGVAVLVQDLWSSPGQGPP</sequence>
<feature type="compositionally biased region" description="Basic and acidic residues" evidence="1">
    <location>
        <begin position="27"/>
        <end position="37"/>
    </location>
</feature>